<dbReference type="Pfam" id="PF08241">
    <property type="entry name" value="Methyltransf_11"/>
    <property type="match status" value="1"/>
</dbReference>
<dbReference type="InterPro" id="IPR013216">
    <property type="entry name" value="Methyltransf_11"/>
</dbReference>
<dbReference type="CDD" id="cd02440">
    <property type="entry name" value="AdoMet_MTases"/>
    <property type="match status" value="1"/>
</dbReference>
<comment type="caution">
    <text evidence="2">The sequence shown here is derived from an EMBL/GenBank/DDBJ whole genome shotgun (WGS) entry which is preliminary data.</text>
</comment>
<protein>
    <submittedName>
        <fullName evidence="2">Methyltransferase</fullName>
    </submittedName>
</protein>
<feature type="domain" description="Methyltransferase type 11" evidence="1">
    <location>
        <begin position="41"/>
        <end position="131"/>
    </location>
</feature>
<keyword evidence="3" id="KW-1185">Reference proteome</keyword>
<keyword evidence="2" id="KW-0808">Transferase</keyword>
<dbReference type="EMBL" id="BOPH01000169">
    <property type="protein sequence ID" value="GIJ75549.1"/>
    <property type="molecule type" value="Genomic_DNA"/>
</dbReference>
<reference evidence="2" key="1">
    <citation type="submission" date="2021-01" db="EMBL/GenBank/DDBJ databases">
        <title>Whole genome shotgun sequence of Virgisporangium ochraceum NBRC 16418.</title>
        <authorList>
            <person name="Komaki H."/>
            <person name="Tamura T."/>
        </authorList>
    </citation>
    <scope>NUCLEOTIDE SEQUENCE</scope>
    <source>
        <strain evidence="2">NBRC 16418</strain>
    </source>
</reference>
<keyword evidence="2" id="KW-0489">Methyltransferase</keyword>
<gene>
    <name evidence="2" type="ORF">Voc01_104660</name>
</gene>
<dbReference type="GO" id="GO:0032259">
    <property type="term" value="P:methylation"/>
    <property type="evidence" value="ECO:0007669"/>
    <property type="project" value="UniProtKB-KW"/>
</dbReference>
<organism evidence="2 3">
    <name type="scientific">Virgisporangium ochraceum</name>
    <dbReference type="NCBI Taxonomy" id="65505"/>
    <lineage>
        <taxon>Bacteria</taxon>
        <taxon>Bacillati</taxon>
        <taxon>Actinomycetota</taxon>
        <taxon>Actinomycetes</taxon>
        <taxon>Micromonosporales</taxon>
        <taxon>Micromonosporaceae</taxon>
        <taxon>Virgisporangium</taxon>
    </lineage>
</organism>
<evidence type="ECO:0000259" key="1">
    <source>
        <dbReference type="Pfam" id="PF08241"/>
    </source>
</evidence>
<sequence>MSTSAESRVRLLDLAEALPGAAALRRRGYELLSLPAGSSVVDVGCGTGRAAAELAGRDFRPVGVDLDEEMVAEARRRWPGLDVRTGDAYRLPLDDGSVAGYRADKVFHELADPRRALAEAARVLAPGGVAVLVGQDWDTFVIDADDRPLTRAIVHARADTVTNPWAARRYRTLLLAAGFRDPTVEVHTAVLTDPAMLPILLGLGAAARDAGAVTRDQADSWADEQRQRARDGWMFLAVPLFLASARRP</sequence>
<dbReference type="RefSeq" id="WP_203935311.1">
    <property type="nucleotide sequence ID" value="NZ_BOPH01000169.1"/>
</dbReference>
<dbReference type="PANTHER" id="PTHR43591">
    <property type="entry name" value="METHYLTRANSFERASE"/>
    <property type="match status" value="1"/>
</dbReference>
<evidence type="ECO:0000313" key="3">
    <source>
        <dbReference type="Proteomes" id="UP000635606"/>
    </source>
</evidence>
<name>A0A8J4EI06_9ACTN</name>
<accession>A0A8J4EI06</accession>
<evidence type="ECO:0000313" key="2">
    <source>
        <dbReference type="EMBL" id="GIJ75549.1"/>
    </source>
</evidence>
<dbReference type="InterPro" id="IPR029063">
    <property type="entry name" value="SAM-dependent_MTases_sf"/>
</dbReference>
<dbReference type="Gene3D" id="3.40.50.150">
    <property type="entry name" value="Vaccinia Virus protein VP39"/>
    <property type="match status" value="1"/>
</dbReference>
<dbReference type="GO" id="GO:0008757">
    <property type="term" value="F:S-adenosylmethionine-dependent methyltransferase activity"/>
    <property type="evidence" value="ECO:0007669"/>
    <property type="project" value="InterPro"/>
</dbReference>
<proteinExistence type="predicted"/>
<dbReference type="SUPFAM" id="SSF53335">
    <property type="entry name" value="S-adenosyl-L-methionine-dependent methyltransferases"/>
    <property type="match status" value="1"/>
</dbReference>
<dbReference type="AlphaFoldDB" id="A0A8J4EI06"/>
<dbReference type="Proteomes" id="UP000635606">
    <property type="component" value="Unassembled WGS sequence"/>
</dbReference>